<dbReference type="Proteomes" id="UP000000440">
    <property type="component" value="Chromosome"/>
</dbReference>
<evidence type="ECO:0000313" key="2">
    <source>
        <dbReference type="EMBL" id="BAC08440.1"/>
    </source>
</evidence>
<name>Q8DKH1_THEVB</name>
<accession>Q8DKH1</accession>
<dbReference type="AlphaFoldDB" id="Q8DKH1"/>
<dbReference type="EnsemblBacteria" id="BAC08440">
    <property type="protein sequence ID" value="BAC08440"/>
    <property type="gene ID" value="BAC08440"/>
</dbReference>
<keyword evidence="1" id="KW-0472">Membrane</keyword>
<feature type="transmembrane region" description="Helical" evidence="1">
    <location>
        <begin position="112"/>
        <end position="131"/>
    </location>
</feature>
<dbReference type="eggNOG" id="COG3556">
    <property type="taxonomic scope" value="Bacteria"/>
</dbReference>
<keyword evidence="3" id="KW-1185">Reference proteome</keyword>
<dbReference type="KEGG" id="tel:tll0888"/>
<feature type="transmembrane region" description="Helical" evidence="1">
    <location>
        <begin position="27"/>
        <end position="51"/>
    </location>
</feature>
<dbReference type="Pfam" id="PF09980">
    <property type="entry name" value="DUF2214"/>
    <property type="match status" value="1"/>
</dbReference>
<dbReference type="PATRIC" id="fig|197221.4.peg.934"/>
<dbReference type="STRING" id="197221.gene:10747480"/>
<protein>
    <submittedName>
        <fullName evidence="2">Tll0888 protein</fullName>
    </submittedName>
</protein>
<reference evidence="2 3" key="1">
    <citation type="journal article" date="2002" name="DNA Res.">
        <title>Complete genome structure of the thermophilic cyanobacterium Thermosynechococcus elongatus BP-1.</title>
        <authorList>
            <person name="Nakamura Y."/>
            <person name="Kaneko T."/>
            <person name="Sato S."/>
            <person name="Ikeuchi M."/>
            <person name="Katoh H."/>
            <person name="Sasamoto S."/>
            <person name="Watanabe A."/>
            <person name="Iriguchi M."/>
            <person name="Kawashima K."/>
            <person name="Kimura T."/>
            <person name="Kishida Y."/>
            <person name="Kiyokawa C."/>
            <person name="Kohara M."/>
            <person name="Matsumoto M."/>
            <person name="Matsuno A."/>
            <person name="Nakazaki N."/>
            <person name="Shimpo S."/>
            <person name="Sugimoto M."/>
            <person name="Takeuchi C."/>
            <person name="Yamada M."/>
            <person name="Tabata S."/>
        </authorList>
    </citation>
    <scope>NUCLEOTIDE SEQUENCE [LARGE SCALE GENOMIC DNA]</scope>
    <source>
        <strain evidence="3">IAM M-273 / NIES-2133 / BP-1</strain>
    </source>
</reference>
<organism evidence="2 3">
    <name type="scientific">Thermosynechococcus vestitus (strain NIES-2133 / IAM M-273 / BP-1)</name>
    <dbReference type="NCBI Taxonomy" id="197221"/>
    <lineage>
        <taxon>Bacteria</taxon>
        <taxon>Bacillati</taxon>
        <taxon>Cyanobacteriota</taxon>
        <taxon>Cyanophyceae</taxon>
        <taxon>Acaryochloridales</taxon>
        <taxon>Thermosynechococcaceae</taxon>
        <taxon>Thermosynechococcus</taxon>
    </lineage>
</organism>
<evidence type="ECO:0000313" key="3">
    <source>
        <dbReference type="Proteomes" id="UP000000440"/>
    </source>
</evidence>
<dbReference type="EMBL" id="BA000039">
    <property type="protein sequence ID" value="BAC08440.1"/>
    <property type="molecule type" value="Genomic_DNA"/>
</dbReference>
<proteinExistence type="predicted"/>
<feature type="transmembrane region" description="Helical" evidence="1">
    <location>
        <begin position="72"/>
        <end position="92"/>
    </location>
</feature>
<keyword evidence="1" id="KW-1133">Transmembrane helix</keyword>
<feature type="transmembrane region" description="Helical" evidence="1">
    <location>
        <begin position="152"/>
        <end position="172"/>
    </location>
</feature>
<evidence type="ECO:0000256" key="1">
    <source>
        <dbReference type="SAM" id="Phobius"/>
    </source>
</evidence>
<keyword evidence="1" id="KW-0812">Transmembrane</keyword>
<dbReference type="InterPro" id="IPR018706">
    <property type="entry name" value="DUF2214_membrane"/>
</dbReference>
<sequence length="183" mass="20530">MPRLPPRISTALFANSLSRQGTLRMNALWSSAAIAYLHYLSFMVAFAALVVEHLTLRKDLDLKQAWRLVITDALYGIAAVTVLVTGILRVLYFGKGTEYYLGNPVFHLKVGLFILVGLLSLYPTISFLLWIKPLREEKAPTLELPTVQRLTWVIRAELAFLSAIPFLAAMMARGIGLDWIQRG</sequence>
<gene>
    <name evidence="2" type="ordered locus">tll0888</name>
</gene>